<reference evidence="2 3" key="1">
    <citation type="submission" date="2017-02" db="EMBL/GenBank/DDBJ databases">
        <title>Draft genome of Acidibacillus ferrooxidans Huett2.</title>
        <authorList>
            <person name="Schopf S."/>
        </authorList>
    </citation>
    <scope>NUCLEOTIDE SEQUENCE [LARGE SCALE GENOMIC DNA]</scope>
    <source>
        <strain evidence="2 3">Huett2</strain>
    </source>
</reference>
<sequence length="115" mass="13457">MPVNPYDCAHELARAIRESEGFRAMKAAKEKIDPDEKAKEMLNDFHLKQLQFEQKRILGQEPTEEEQDGLHKLYEILQMHQPVREYLQAEYQLSVLMQDVQKVLGDLFLEVSVAE</sequence>
<dbReference type="SUPFAM" id="SSF158622">
    <property type="entry name" value="YheA/YmcA-like"/>
    <property type="match status" value="1"/>
</dbReference>
<comment type="similarity">
    <text evidence="1">Belongs to the UPF0342 family.</text>
</comment>
<dbReference type="Pfam" id="PF06133">
    <property type="entry name" value="Com_YlbF"/>
    <property type="match status" value="1"/>
</dbReference>
<organism evidence="2 3">
    <name type="scientific">Ferroacidibacillus organovorans</name>
    <dbReference type="NCBI Taxonomy" id="1765683"/>
    <lineage>
        <taxon>Bacteria</taxon>
        <taxon>Bacillati</taxon>
        <taxon>Bacillota</taxon>
        <taxon>Bacilli</taxon>
        <taxon>Bacillales</taxon>
        <taxon>Alicyclobacillaceae</taxon>
        <taxon>Ferroacidibacillus</taxon>
    </lineage>
</organism>
<keyword evidence="3" id="KW-1185">Reference proteome</keyword>
<proteinExistence type="inferred from homology"/>
<accession>A0A1V4ER14</accession>
<dbReference type="InterPro" id="IPR023378">
    <property type="entry name" value="YheA/YmcA-like_dom_sf"/>
</dbReference>
<gene>
    <name evidence="2" type="ORF">B2M26_12745</name>
</gene>
<dbReference type="AlphaFoldDB" id="A0A1V4ER14"/>
<dbReference type="Proteomes" id="UP000190229">
    <property type="component" value="Unassembled WGS sequence"/>
</dbReference>
<comment type="caution">
    <text evidence="2">The sequence shown here is derived from an EMBL/GenBank/DDBJ whole genome shotgun (WGS) entry which is preliminary data.</text>
</comment>
<dbReference type="EMBL" id="MWPS01000038">
    <property type="protein sequence ID" value="OPG15322.1"/>
    <property type="molecule type" value="Genomic_DNA"/>
</dbReference>
<dbReference type="InterPro" id="IPR010368">
    <property type="entry name" value="Com_YlbF"/>
</dbReference>
<evidence type="ECO:0000313" key="2">
    <source>
        <dbReference type="EMBL" id="OPG15322.1"/>
    </source>
</evidence>
<evidence type="ECO:0000313" key="3">
    <source>
        <dbReference type="Proteomes" id="UP000190229"/>
    </source>
</evidence>
<evidence type="ECO:0000256" key="1">
    <source>
        <dbReference type="HAMAP-Rule" id="MF_01526"/>
    </source>
</evidence>
<name>A0A1V4ER14_9BACL</name>
<dbReference type="HAMAP" id="MF_01526">
    <property type="entry name" value="UPF0342"/>
    <property type="match status" value="1"/>
</dbReference>
<dbReference type="Gene3D" id="1.20.1500.10">
    <property type="entry name" value="YheA/YmcA-like"/>
    <property type="match status" value="1"/>
</dbReference>
<protein>
    <recommendedName>
        <fullName evidence="1">UPF0342 protein B2M26_12745</fullName>
    </recommendedName>
</protein>